<dbReference type="AlphaFoldDB" id="A0A9Q5HZ21"/>
<gene>
    <name evidence="2" type="ORF">A7U60_g4245</name>
</gene>
<dbReference type="OrthoDB" id="10615746at2759"/>
<protein>
    <submittedName>
        <fullName evidence="2">Uncharacterized protein</fullName>
    </submittedName>
</protein>
<reference evidence="2" key="1">
    <citation type="submission" date="2016-06" db="EMBL/GenBank/DDBJ databases">
        <title>Draft Genome sequence of the fungus Inonotus baumii.</title>
        <authorList>
            <person name="Zhu H."/>
            <person name="Lin W."/>
        </authorList>
    </citation>
    <scope>NUCLEOTIDE SEQUENCE</scope>
    <source>
        <strain evidence="2">821</strain>
    </source>
</reference>
<sequence>MKTSTRARVHPTSIAATILCALLASCVGAVCPSGNIGVGDFIEPFFILGARAERGVIVGNDCSIIDGKSDINDASICGTYADGSTVTCNDGTNTPTSVHTPDGQNWGNCVPSTETCTNGNGGTLNGNITVQFCCTTEA</sequence>
<keyword evidence="1" id="KW-0732">Signal</keyword>
<evidence type="ECO:0000313" key="3">
    <source>
        <dbReference type="Proteomes" id="UP000757232"/>
    </source>
</evidence>
<accession>A0A9Q5HZ21</accession>
<comment type="caution">
    <text evidence="2">The sequence shown here is derived from an EMBL/GenBank/DDBJ whole genome shotgun (WGS) entry which is preliminary data.</text>
</comment>
<organism evidence="2 3">
    <name type="scientific">Sanghuangporus baumii</name>
    <name type="common">Phellinus baumii</name>
    <dbReference type="NCBI Taxonomy" id="108892"/>
    <lineage>
        <taxon>Eukaryota</taxon>
        <taxon>Fungi</taxon>
        <taxon>Dikarya</taxon>
        <taxon>Basidiomycota</taxon>
        <taxon>Agaricomycotina</taxon>
        <taxon>Agaricomycetes</taxon>
        <taxon>Hymenochaetales</taxon>
        <taxon>Hymenochaetaceae</taxon>
        <taxon>Sanghuangporus</taxon>
    </lineage>
</organism>
<name>A0A9Q5HZ21_SANBA</name>
<evidence type="ECO:0000313" key="2">
    <source>
        <dbReference type="EMBL" id="OCB88645.1"/>
    </source>
</evidence>
<feature type="signal peptide" evidence="1">
    <location>
        <begin position="1"/>
        <end position="28"/>
    </location>
</feature>
<evidence type="ECO:0000256" key="1">
    <source>
        <dbReference type="SAM" id="SignalP"/>
    </source>
</evidence>
<proteinExistence type="predicted"/>
<dbReference type="EMBL" id="LNZH02000175">
    <property type="protein sequence ID" value="OCB88645.1"/>
    <property type="molecule type" value="Genomic_DNA"/>
</dbReference>
<dbReference type="Proteomes" id="UP000757232">
    <property type="component" value="Unassembled WGS sequence"/>
</dbReference>
<keyword evidence="3" id="KW-1185">Reference proteome</keyword>
<feature type="chain" id="PRO_5040501781" evidence="1">
    <location>
        <begin position="29"/>
        <end position="138"/>
    </location>
</feature>
<dbReference type="PROSITE" id="PS51257">
    <property type="entry name" value="PROKAR_LIPOPROTEIN"/>
    <property type="match status" value="1"/>
</dbReference>